<name>A0AA97HZK2_9SPHN</name>
<evidence type="ECO:0000313" key="3">
    <source>
        <dbReference type="Proteomes" id="UP001302429"/>
    </source>
</evidence>
<evidence type="ECO:0000256" key="1">
    <source>
        <dbReference type="SAM" id="MobiDB-lite"/>
    </source>
</evidence>
<sequence>MDEAHLAAAVRYVALNPVKAKMVKRAEDWPWPSVRAHLAEEDDGLVTVAPILQRYGRFAEFMGEAPDAEAVQRLQRAETIGRPVGDADWLEQMEERSGKRLRPRKRGPKVKG</sequence>
<dbReference type="GO" id="GO:0006313">
    <property type="term" value="P:DNA transposition"/>
    <property type="evidence" value="ECO:0007669"/>
    <property type="project" value="InterPro"/>
</dbReference>
<evidence type="ECO:0008006" key="4">
    <source>
        <dbReference type="Google" id="ProtNLM"/>
    </source>
</evidence>
<dbReference type="GO" id="GO:0003677">
    <property type="term" value="F:DNA binding"/>
    <property type="evidence" value="ECO:0007669"/>
    <property type="project" value="InterPro"/>
</dbReference>
<organism evidence="2 3">
    <name type="scientific">Alterisphingorhabdus coralli</name>
    <dbReference type="NCBI Taxonomy" id="3071408"/>
    <lineage>
        <taxon>Bacteria</taxon>
        <taxon>Pseudomonadati</taxon>
        <taxon>Pseudomonadota</taxon>
        <taxon>Alphaproteobacteria</taxon>
        <taxon>Sphingomonadales</taxon>
        <taxon>Sphingomonadaceae</taxon>
        <taxon>Alterisphingorhabdus (ex Yan et al. 2024)</taxon>
    </lineage>
</organism>
<dbReference type="EMBL" id="CP136594">
    <property type="protein sequence ID" value="WOE74794.1"/>
    <property type="molecule type" value="Genomic_DNA"/>
</dbReference>
<reference evidence="2 3" key="1">
    <citation type="submission" date="2023-10" db="EMBL/GenBank/DDBJ databases">
        <title>Complete genome sequence of a Sphingomonadaceae bacterium.</title>
        <authorList>
            <person name="Yan C."/>
        </authorList>
    </citation>
    <scope>NUCLEOTIDE SEQUENCE [LARGE SCALE GENOMIC DNA]</scope>
    <source>
        <strain evidence="2 3">SCSIO 66989</strain>
    </source>
</reference>
<evidence type="ECO:0000313" key="2">
    <source>
        <dbReference type="EMBL" id="WOE74794.1"/>
    </source>
</evidence>
<keyword evidence="3" id="KW-1185">Reference proteome</keyword>
<dbReference type="PANTHER" id="PTHR34322:SF2">
    <property type="entry name" value="TRANSPOSASE IS200-LIKE DOMAIN-CONTAINING PROTEIN"/>
    <property type="match status" value="1"/>
</dbReference>
<dbReference type="InterPro" id="IPR036515">
    <property type="entry name" value="Transposase_17_sf"/>
</dbReference>
<dbReference type="KEGG" id="acoa:RB602_13245"/>
<protein>
    <recommendedName>
        <fullName evidence="4">Transposase</fullName>
    </recommendedName>
</protein>
<feature type="region of interest" description="Disordered" evidence="1">
    <location>
        <begin position="89"/>
        <end position="112"/>
    </location>
</feature>
<dbReference type="Proteomes" id="UP001302429">
    <property type="component" value="Chromosome"/>
</dbReference>
<dbReference type="RefSeq" id="WP_317081137.1">
    <property type="nucleotide sequence ID" value="NZ_CP136594.1"/>
</dbReference>
<dbReference type="PANTHER" id="PTHR34322">
    <property type="entry name" value="TRANSPOSASE, Y1_TNP DOMAIN-CONTAINING"/>
    <property type="match status" value="1"/>
</dbReference>
<dbReference type="GO" id="GO:0004803">
    <property type="term" value="F:transposase activity"/>
    <property type="evidence" value="ECO:0007669"/>
    <property type="project" value="InterPro"/>
</dbReference>
<gene>
    <name evidence="2" type="ORF">RB602_13245</name>
</gene>
<feature type="compositionally biased region" description="Basic residues" evidence="1">
    <location>
        <begin position="99"/>
        <end position="112"/>
    </location>
</feature>
<accession>A0AA97HZK2</accession>
<dbReference type="Gene3D" id="3.30.70.1290">
    <property type="entry name" value="Transposase IS200-like"/>
    <property type="match status" value="1"/>
</dbReference>
<proteinExistence type="predicted"/>
<dbReference type="AlphaFoldDB" id="A0AA97HZK2"/>